<sequence>MIPAASSVPSSVSSLLSPARIAALRAATPGVRTVTHFNHAGASLPSIATLEAIKAHLWREATMGPIEAGVAAKAVTERARTLAARLLNADPAEIAITSGNSAGWSAAFAGLDAWRPGDRILTARHEWGGNVANMQMAAQRHGASVEVIPCDANGMADPQALETMLDARVRLIAITWLPANGGVINPAVAIGEVARRHAIPYFIDAAQALGQYPIDVAAVGCDVLTAACRKALRGPRGTGLLYVRRDFLKHLSPSQVDTHSAPLVAETLPDGAASVRAALRNDAARFETSEASFALHCGLANALEEALELGIDMIRVRIDATARAVRARLASIPGVTLLDMGIEQSGLVSFAVDGVDLPALQRGFADRGITISVNGVSYTPFDMRARGLSHVARASVSYLTTDDEIDILINGLRALMA</sequence>
<keyword evidence="3" id="KW-0032">Aminotransferase</keyword>
<dbReference type="AlphaFoldDB" id="A0A0F5K0U0"/>
<dbReference type="GO" id="GO:0008483">
    <property type="term" value="F:transaminase activity"/>
    <property type="evidence" value="ECO:0007669"/>
    <property type="project" value="UniProtKB-KW"/>
</dbReference>
<comment type="caution">
    <text evidence="3">The sequence shown here is derived from an EMBL/GenBank/DDBJ whole genome shotgun (WGS) entry which is preliminary data.</text>
</comment>
<dbReference type="PANTHER" id="PTHR43586">
    <property type="entry name" value="CYSTEINE DESULFURASE"/>
    <property type="match status" value="1"/>
</dbReference>
<dbReference type="PANTHER" id="PTHR43586:SF24">
    <property type="entry name" value="BLR4730 PROTEIN"/>
    <property type="match status" value="1"/>
</dbReference>
<dbReference type="SUPFAM" id="SSF53383">
    <property type="entry name" value="PLP-dependent transferases"/>
    <property type="match status" value="1"/>
</dbReference>
<dbReference type="OrthoDB" id="9764293at2"/>
<dbReference type="Gene3D" id="3.90.1150.10">
    <property type="entry name" value="Aspartate Aminotransferase, domain 1"/>
    <property type="match status" value="1"/>
</dbReference>
<keyword evidence="1" id="KW-0663">Pyridoxal phosphate</keyword>
<evidence type="ECO:0000256" key="1">
    <source>
        <dbReference type="ARBA" id="ARBA00022898"/>
    </source>
</evidence>
<organism evidence="3 4">
    <name type="scientific">Robbsia andropogonis</name>
    <dbReference type="NCBI Taxonomy" id="28092"/>
    <lineage>
        <taxon>Bacteria</taxon>
        <taxon>Pseudomonadati</taxon>
        <taxon>Pseudomonadota</taxon>
        <taxon>Betaproteobacteria</taxon>
        <taxon>Burkholderiales</taxon>
        <taxon>Burkholderiaceae</taxon>
        <taxon>Robbsia</taxon>
    </lineage>
</organism>
<gene>
    <name evidence="3" type="ORF">WM40_10520</name>
</gene>
<dbReference type="Gene3D" id="3.40.640.10">
    <property type="entry name" value="Type I PLP-dependent aspartate aminotransferase-like (Major domain)"/>
    <property type="match status" value="1"/>
</dbReference>
<evidence type="ECO:0000313" key="3">
    <source>
        <dbReference type="EMBL" id="KKB63736.1"/>
    </source>
</evidence>
<dbReference type="Proteomes" id="UP000033618">
    <property type="component" value="Unassembled WGS sequence"/>
</dbReference>
<dbReference type="PATRIC" id="fig|28092.6.peg.2480"/>
<proteinExistence type="predicted"/>
<reference evidence="3 4" key="1">
    <citation type="submission" date="2015-03" db="EMBL/GenBank/DDBJ databases">
        <title>Draft Genome Sequence of Burkholderia andropogonis type strain ICMP2807, isolated from Sorghum bicolor.</title>
        <authorList>
            <person name="Lopes-Santos L."/>
            <person name="Castro D.B."/>
            <person name="Ottoboni L.M."/>
            <person name="Park D."/>
            <person name="Weirc B.S."/>
            <person name="Destefano S.A."/>
        </authorList>
    </citation>
    <scope>NUCLEOTIDE SEQUENCE [LARGE SCALE GENOMIC DNA]</scope>
    <source>
        <strain evidence="3 4">ICMP2807</strain>
    </source>
</reference>
<dbReference type="InterPro" id="IPR015422">
    <property type="entry name" value="PyrdxlP-dep_Trfase_small"/>
</dbReference>
<name>A0A0F5K0U0_9BURK</name>
<accession>A0A0F5K0U0</accession>
<dbReference type="InterPro" id="IPR015421">
    <property type="entry name" value="PyrdxlP-dep_Trfase_major"/>
</dbReference>
<evidence type="ECO:0000259" key="2">
    <source>
        <dbReference type="Pfam" id="PF00266"/>
    </source>
</evidence>
<evidence type="ECO:0000313" key="4">
    <source>
        <dbReference type="Proteomes" id="UP000033618"/>
    </source>
</evidence>
<dbReference type="InterPro" id="IPR015424">
    <property type="entry name" value="PyrdxlP-dep_Trfase"/>
</dbReference>
<keyword evidence="4" id="KW-1185">Reference proteome</keyword>
<keyword evidence="3" id="KW-0808">Transferase</keyword>
<dbReference type="RefSeq" id="WP_024903828.1">
    <property type="nucleotide sequence ID" value="NZ_CADFGU010000011.1"/>
</dbReference>
<dbReference type="Pfam" id="PF00266">
    <property type="entry name" value="Aminotran_5"/>
    <property type="match status" value="1"/>
</dbReference>
<feature type="domain" description="Aminotransferase class V" evidence="2">
    <location>
        <begin position="67"/>
        <end position="408"/>
    </location>
</feature>
<dbReference type="STRING" id="28092.WM40_10520"/>
<protein>
    <submittedName>
        <fullName evidence="3">Class V aminotransferase</fullName>
    </submittedName>
</protein>
<dbReference type="InterPro" id="IPR000192">
    <property type="entry name" value="Aminotrans_V_dom"/>
</dbReference>
<dbReference type="EMBL" id="LAQU01000008">
    <property type="protein sequence ID" value="KKB63736.1"/>
    <property type="molecule type" value="Genomic_DNA"/>
</dbReference>